<dbReference type="Proteomes" id="UP000183843">
    <property type="component" value="Unassembled WGS sequence"/>
</dbReference>
<proteinExistence type="predicted"/>
<dbReference type="EMBL" id="FOJX01000015">
    <property type="protein sequence ID" value="SFB14008.1"/>
    <property type="molecule type" value="Genomic_DNA"/>
</dbReference>
<reference evidence="2 3" key="1">
    <citation type="submission" date="2016-10" db="EMBL/GenBank/DDBJ databases">
        <authorList>
            <person name="de Groot N.N."/>
        </authorList>
    </citation>
    <scope>NUCLEOTIDE SEQUENCE [LARGE SCALE GENOMIC DNA]</scope>
    <source>
        <strain evidence="2 3">L14</strain>
    </source>
</reference>
<organism evidence="2 3">
    <name type="scientific">Selenomonas ruminantium</name>
    <dbReference type="NCBI Taxonomy" id="971"/>
    <lineage>
        <taxon>Bacteria</taxon>
        <taxon>Bacillati</taxon>
        <taxon>Bacillota</taxon>
        <taxon>Negativicutes</taxon>
        <taxon>Selenomonadales</taxon>
        <taxon>Selenomonadaceae</taxon>
        <taxon>Selenomonas</taxon>
    </lineage>
</organism>
<gene>
    <name evidence="2" type="ORF">SAMN05216587_11542</name>
</gene>
<name>A0A1I0YNX3_SELRU</name>
<evidence type="ECO:0000313" key="2">
    <source>
        <dbReference type="EMBL" id="SFB14008.1"/>
    </source>
</evidence>
<accession>A0A1I0YNX3</accession>
<dbReference type="Pfam" id="PF04015">
    <property type="entry name" value="DUF362"/>
    <property type="match status" value="1"/>
</dbReference>
<protein>
    <recommendedName>
        <fullName evidence="1">DUF362 domain-containing protein</fullName>
    </recommendedName>
</protein>
<dbReference type="RefSeq" id="WP_074817339.1">
    <property type="nucleotide sequence ID" value="NZ_FOJX01000015.1"/>
</dbReference>
<evidence type="ECO:0000259" key="1">
    <source>
        <dbReference type="Pfam" id="PF04015"/>
    </source>
</evidence>
<evidence type="ECO:0000313" key="3">
    <source>
        <dbReference type="Proteomes" id="UP000183843"/>
    </source>
</evidence>
<dbReference type="AlphaFoldDB" id="A0A1I0YNX3"/>
<feature type="domain" description="DUF362" evidence="1">
    <location>
        <begin position="10"/>
        <end position="50"/>
    </location>
</feature>
<sequence length="86" mass="9278">MNRHQAPGIHNYNVSEVVLEADVVISLPKPKTHRFGGVTAALKNMVGINANKECLPITPWAVLLRGRLLSVQQQYNDGGSQASGCP</sequence>
<dbReference type="InterPro" id="IPR007160">
    <property type="entry name" value="DUF362"/>
</dbReference>